<evidence type="ECO:0008006" key="5">
    <source>
        <dbReference type="Google" id="ProtNLM"/>
    </source>
</evidence>
<dbReference type="PANTHER" id="PTHR38781:SF1">
    <property type="entry name" value="ANTITOXIN DINJ-RELATED"/>
    <property type="match status" value="1"/>
</dbReference>
<dbReference type="PIRSF" id="PIRSF003108">
    <property type="entry name" value="DinJ"/>
    <property type="match status" value="1"/>
</dbReference>
<gene>
    <name evidence="3" type="ORF">A3C89_03925</name>
</gene>
<dbReference type="NCBIfam" id="TIGR02384">
    <property type="entry name" value="RelB_DinJ"/>
    <property type="match status" value="1"/>
</dbReference>
<dbReference type="GO" id="GO:0006355">
    <property type="term" value="P:regulation of DNA-templated transcription"/>
    <property type="evidence" value="ECO:0007669"/>
    <property type="project" value="InterPro"/>
</dbReference>
<name>A0A1F6DF25_9BACT</name>
<dbReference type="Gene3D" id="1.10.1220.10">
    <property type="entry name" value="Met repressor-like"/>
    <property type="match status" value="1"/>
</dbReference>
<organism evidence="3 4">
    <name type="scientific">Candidatus Kaiserbacteria bacterium RIFCSPHIGHO2_02_FULL_50_50</name>
    <dbReference type="NCBI Taxonomy" id="1798492"/>
    <lineage>
        <taxon>Bacteria</taxon>
        <taxon>Candidatus Kaiseribacteriota</taxon>
    </lineage>
</organism>
<dbReference type="InterPro" id="IPR007337">
    <property type="entry name" value="RelB/DinJ"/>
</dbReference>
<evidence type="ECO:0000313" key="3">
    <source>
        <dbReference type="EMBL" id="OGG60024.1"/>
    </source>
</evidence>
<comment type="caution">
    <text evidence="3">The sequence shown here is derived from an EMBL/GenBank/DDBJ whole genome shotgun (WGS) entry which is preliminary data.</text>
</comment>
<dbReference type="GO" id="GO:0006351">
    <property type="term" value="P:DNA-templated transcription"/>
    <property type="evidence" value="ECO:0007669"/>
    <property type="project" value="TreeGrafter"/>
</dbReference>
<evidence type="ECO:0000256" key="1">
    <source>
        <dbReference type="ARBA" id="ARBA00010562"/>
    </source>
</evidence>
<dbReference type="AlphaFoldDB" id="A0A1F6DF25"/>
<evidence type="ECO:0000313" key="4">
    <source>
        <dbReference type="Proteomes" id="UP000178794"/>
    </source>
</evidence>
<dbReference type="STRING" id="1798492.A3C89_03925"/>
<dbReference type="GO" id="GO:0015643">
    <property type="term" value="F:toxic substance binding"/>
    <property type="evidence" value="ECO:0007669"/>
    <property type="project" value="InterPro"/>
</dbReference>
<dbReference type="GO" id="GO:0000987">
    <property type="term" value="F:cis-regulatory region sequence-specific DNA binding"/>
    <property type="evidence" value="ECO:0007669"/>
    <property type="project" value="InterPro"/>
</dbReference>
<evidence type="ECO:0000256" key="2">
    <source>
        <dbReference type="ARBA" id="ARBA00022649"/>
    </source>
</evidence>
<dbReference type="InterPro" id="IPR026262">
    <property type="entry name" value="DinJ"/>
</dbReference>
<dbReference type="PANTHER" id="PTHR38781">
    <property type="entry name" value="ANTITOXIN DINJ-RELATED"/>
    <property type="match status" value="1"/>
</dbReference>
<dbReference type="GO" id="GO:0044010">
    <property type="term" value="P:single-species biofilm formation"/>
    <property type="evidence" value="ECO:0007669"/>
    <property type="project" value="InterPro"/>
</dbReference>
<dbReference type="EMBL" id="MFLF01000011">
    <property type="protein sequence ID" value="OGG60024.1"/>
    <property type="molecule type" value="Genomic_DNA"/>
</dbReference>
<dbReference type="Proteomes" id="UP000178794">
    <property type="component" value="Unassembled WGS sequence"/>
</dbReference>
<sequence>MTTQATLQLRIDAKTKNAARKVFDEIGIDMSGAVKLFLTNVIHRQGIPLDLRTENGFTLAQEQALIAEVEEAKQSSRKYATVDALMADLAR</sequence>
<keyword evidence="2" id="KW-1277">Toxin-antitoxin system</keyword>
<comment type="similarity">
    <text evidence="1">Belongs to the RelB/DinJ antitoxin family.</text>
</comment>
<protein>
    <recommendedName>
        <fullName evidence="5">Damage-inducible protein J</fullName>
    </recommendedName>
</protein>
<reference evidence="3 4" key="1">
    <citation type="journal article" date="2016" name="Nat. Commun.">
        <title>Thousands of microbial genomes shed light on interconnected biogeochemical processes in an aquifer system.</title>
        <authorList>
            <person name="Anantharaman K."/>
            <person name="Brown C.T."/>
            <person name="Hug L.A."/>
            <person name="Sharon I."/>
            <person name="Castelle C.J."/>
            <person name="Probst A.J."/>
            <person name="Thomas B.C."/>
            <person name="Singh A."/>
            <person name="Wilkins M.J."/>
            <person name="Karaoz U."/>
            <person name="Brodie E.L."/>
            <person name="Williams K.H."/>
            <person name="Hubbard S.S."/>
            <person name="Banfield J.F."/>
        </authorList>
    </citation>
    <scope>NUCLEOTIDE SEQUENCE [LARGE SCALE GENOMIC DNA]</scope>
</reference>
<accession>A0A1F6DF25</accession>
<dbReference type="Pfam" id="PF04221">
    <property type="entry name" value="RelB"/>
    <property type="match status" value="1"/>
</dbReference>
<dbReference type="InterPro" id="IPR013321">
    <property type="entry name" value="Arc_rbn_hlx_hlx"/>
</dbReference>
<proteinExistence type="inferred from homology"/>